<proteinExistence type="predicted"/>
<accession>A0AAD6PTW1</accession>
<organism evidence="1 2">
    <name type="scientific">Populus alba x Populus x berolinensis</name>
    <dbReference type="NCBI Taxonomy" id="444605"/>
    <lineage>
        <taxon>Eukaryota</taxon>
        <taxon>Viridiplantae</taxon>
        <taxon>Streptophyta</taxon>
        <taxon>Embryophyta</taxon>
        <taxon>Tracheophyta</taxon>
        <taxon>Spermatophyta</taxon>
        <taxon>Magnoliopsida</taxon>
        <taxon>eudicotyledons</taxon>
        <taxon>Gunneridae</taxon>
        <taxon>Pentapetalae</taxon>
        <taxon>rosids</taxon>
        <taxon>fabids</taxon>
        <taxon>Malpighiales</taxon>
        <taxon>Salicaceae</taxon>
        <taxon>Saliceae</taxon>
        <taxon>Populus</taxon>
    </lineage>
</organism>
<comment type="caution">
    <text evidence="1">The sequence shown here is derived from an EMBL/GenBank/DDBJ whole genome shotgun (WGS) entry which is preliminary data.</text>
</comment>
<dbReference type="AlphaFoldDB" id="A0AAD6PTW1"/>
<dbReference type="Proteomes" id="UP001164929">
    <property type="component" value="Chromosome 17"/>
</dbReference>
<evidence type="ECO:0000313" key="2">
    <source>
        <dbReference type="Proteomes" id="UP001164929"/>
    </source>
</evidence>
<protein>
    <submittedName>
        <fullName evidence="1">Uncharacterized protein</fullName>
    </submittedName>
</protein>
<gene>
    <name evidence="1" type="ORF">NC653_037613</name>
</gene>
<name>A0AAD6PTW1_9ROSI</name>
<keyword evidence="2" id="KW-1185">Reference proteome</keyword>
<reference evidence="1" key="1">
    <citation type="journal article" date="2023" name="Mol. Ecol. Resour.">
        <title>Chromosome-level genome assembly of a triploid poplar Populus alba 'Berolinensis'.</title>
        <authorList>
            <person name="Chen S."/>
            <person name="Yu Y."/>
            <person name="Wang X."/>
            <person name="Wang S."/>
            <person name="Zhang T."/>
            <person name="Zhou Y."/>
            <person name="He R."/>
            <person name="Meng N."/>
            <person name="Wang Y."/>
            <person name="Liu W."/>
            <person name="Liu Z."/>
            <person name="Liu J."/>
            <person name="Guo Q."/>
            <person name="Huang H."/>
            <person name="Sederoff R.R."/>
            <person name="Wang G."/>
            <person name="Qu G."/>
            <person name="Chen S."/>
        </authorList>
    </citation>
    <scope>NUCLEOTIDE SEQUENCE</scope>
    <source>
        <strain evidence="1">SC-2020</strain>
    </source>
</reference>
<sequence length="100" mass="11111">MTSIIHPTPGALREKMRLHHRHLLWELPLIYRGESALVKRVQHRVAGSKAREPQAVAFEVSTAASEVSAVATSFKINLNKNLIAATNYLSRCGHDNTGRL</sequence>
<evidence type="ECO:0000313" key="1">
    <source>
        <dbReference type="EMBL" id="KAJ6959337.1"/>
    </source>
</evidence>
<dbReference type="EMBL" id="JAQIZT010000017">
    <property type="protein sequence ID" value="KAJ6959337.1"/>
    <property type="molecule type" value="Genomic_DNA"/>
</dbReference>